<feature type="compositionally biased region" description="Acidic residues" evidence="1">
    <location>
        <begin position="174"/>
        <end position="185"/>
    </location>
</feature>
<dbReference type="Proteomes" id="UP000265515">
    <property type="component" value="Unassembled WGS sequence"/>
</dbReference>
<feature type="region of interest" description="Disordered" evidence="1">
    <location>
        <begin position="74"/>
        <end position="200"/>
    </location>
</feature>
<dbReference type="Gramene" id="GBG63828">
    <property type="protein sequence ID" value="GBG63828"/>
    <property type="gene ID" value="CBR_g39613"/>
</dbReference>
<feature type="compositionally biased region" description="Basic residues" evidence="1">
    <location>
        <begin position="566"/>
        <end position="580"/>
    </location>
</feature>
<evidence type="ECO:0000313" key="3">
    <source>
        <dbReference type="EMBL" id="GBG63828.1"/>
    </source>
</evidence>
<dbReference type="EMBL" id="BFEA01000043">
    <property type="protein sequence ID" value="GBG63828.1"/>
    <property type="molecule type" value="Genomic_DNA"/>
</dbReference>
<feature type="compositionally biased region" description="Basic and acidic residues" evidence="1">
    <location>
        <begin position="548"/>
        <end position="565"/>
    </location>
</feature>
<gene>
    <name evidence="3" type="ORF">CBR_g39613</name>
</gene>
<evidence type="ECO:0000256" key="1">
    <source>
        <dbReference type="SAM" id="MobiDB-lite"/>
    </source>
</evidence>
<feature type="compositionally biased region" description="Polar residues" evidence="1">
    <location>
        <begin position="93"/>
        <end position="111"/>
    </location>
</feature>
<dbReference type="OrthoDB" id="8933168at2759"/>
<feature type="domain" description="Myb/SANT-like DNA-binding" evidence="2">
    <location>
        <begin position="213"/>
        <end position="287"/>
    </location>
</feature>
<proteinExistence type="predicted"/>
<organism evidence="3 4">
    <name type="scientific">Chara braunii</name>
    <name type="common">Braun's stonewort</name>
    <dbReference type="NCBI Taxonomy" id="69332"/>
    <lineage>
        <taxon>Eukaryota</taxon>
        <taxon>Viridiplantae</taxon>
        <taxon>Streptophyta</taxon>
        <taxon>Charophyceae</taxon>
        <taxon>Charales</taxon>
        <taxon>Characeae</taxon>
        <taxon>Chara</taxon>
    </lineage>
</organism>
<comment type="caution">
    <text evidence="3">The sequence shown here is derived from an EMBL/GenBank/DDBJ whole genome shotgun (WGS) entry which is preliminary data.</text>
</comment>
<accession>A0A388K1B3</accession>
<evidence type="ECO:0000313" key="4">
    <source>
        <dbReference type="Proteomes" id="UP000265515"/>
    </source>
</evidence>
<dbReference type="Gene3D" id="1.10.10.60">
    <property type="entry name" value="Homeodomain-like"/>
    <property type="match status" value="1"/>
</dbReference>
<dbReference type="InterPro" id="IPR044822">
    <property type="entry name" value="Myb_DNA-bind_4"/>
</dbReference>
<feature type="compositionally biased region" description="Gly residues" evidence="1">
    <location>
        <begin position="351"/>
        <end position="365"/>
    </location>
</feature>
<sequence>MLSQTVRVHGSVSNEGGEFASLLRPGLGNEDDEGLHLRFGLSSGSTREVTHTFIVDVDPSPRGIQRCGSQHAEKTTLRGGASVTAAVGPSPPTRQHGSTAASAERMTSTCPVRSGITAGSPLFDGGQSSMANRTTLTQADARDEPACKTPVRPGPTVENITLGVSNMRAHSDGGDDNTDGGDDADEGLRTDVEPGDDDEDIQIRDDGGKSVTYWSTEDQLLLVRSKRGQNMHLAGLAHNYGRMKTKDWKWEDIAKRMANAGRPKDVDECIKKWDNLFQNYKKIQRFQNASGMADFFRLSNEERKENNFKFRMDRVLYNEIHGGMLGNHTIFPPNVADTGSPDGVQLPRQGATGGESVGSEAGGDGCPEELPLARDSDNNAGTHEQTGGGLGGGCNVAKAKWSRQDAASVSGTKVEGDGWGRPGDNDDNDVFTNPDAEIPPPVMPANVHERPPAPSLVARTHTLRIINTDVNEVVRVDNGQGDAMIAPVTTPQGRNRPVAGIGPSATTQEGAMAATSRKQVAGDECGSGGVRNAGAAGDQAQTRLAGVDVDHVEGTPRGTGEEDRRHRSSRVWTKKKRRTMTNRSCAGSARAEW</sequence>
<dbReference type="AlphaFoldDB" id="A0A388K1B3"/>
<name>A0A388K1B3_CHABU</name>
<protein>
    <recommendedName>
        <fullName evidence="2">Myb/SANT-like DNA-binding domain-containing protein</fullName>
    </recommendedName>
</protein>
<dbReference type="Pfam" id="PF13837">
    <property type="entry name" value="Myb_DNA-bind_4"/>
    <property type="match status" value="1"/>
</dbReference>
<dbReference type="PANTHER" id="PTHR33492:SF11">
    <property type="entry name" value="OS04G0670900 PROTEIN"/>
    <property type="match status" value="1"/>
</dbReference>
<feature type="compositionally biased region" description="Polar residues" evidence="1">
    <location>
        <begin position="126"/>
        <end position="138"/>
    </location>
</feature>
<keyword evidence="4" id="KW-1185">Reference proteome</keyword>
<feature type="region of interest" description="Disordered" evidence="1">
    <location>
        <begin position="529"/>
        <end position="593"/>
    </location>
</feature>
<evidence type="ECO:0000259" key="2">
    <source>
        <dbReference type="Pfam" id="PF13837"/>
    </source>
</evidence>
<reference evidence="3 4" key="1">
    <citation type="journal article" date="2018" name="Cell">
        <title>The Chara Genome: Secondary Complexity and Implications for Plant Terrestrialization.</title>
        <authorList>
            <person name="Nishiyama T."/>
            <person name="Sakayama H."/>
            <person name="Vries J.D."/>
            <person name="Buschmann H."/>
            <person name="Saint-Marcoux D."/>
            <person name="Ullrich K.K."/>
            <person name="Haas F.B."/>
            <person name="Vanderstraeten L."/>
            <person name="Becker D."/>
            <person name="Lang D."/>
            <person name="Vosolsobe S."/>
            <person name="Rombauts S."/>
            <person name="Wilhelmsson P.K.I."/>
            <person name="Janitza P."/>
            <person name="Kern R."/>
            <person name="Heyl A."/>
            <person name="Rumpler F."/>
            <person name="Villalobos L.I.A.C."/>
            <person name="Clay J.M."/>
            <person name="Skokan R."/>
            <person name="Toyoda A."/>
            <person name="Suzuki Y."/>
            <person name="Kagoshima H."/>
            <person name="Schijlen E."/>
            <person name="Tajeshwar N."/>
            <person name="Catarino B."/>
            <person name="Hetherington A.J."/>
            <person name="Saltykova A."/>
            <person name="Bonnot C."/>
            <person name="Breuninger H."/>
            <person name="Symeonidi A."/>
            <person name="Radhakrishnan G.V."/>
            <person name="Van Nieuwerburgh F."/>
            <person name="Deforce D."/>
            <person name="Chang C."/>
            <person name="Karol K.G."/>
            <person name="Hedrich R."/>
            <person name="Ulvskov P."/>
            <person name="Glockner G."/>
            <person name="Delwiche C.F."/>
            <person name="Petrasek J."/>
            <person name="Van de Peer Y."/>
            <person name="Friml J."/>
            <person name="Beilby M."/>
            <person name="Dolan L."/>
            <person name="Kohara Y."/>
            <person name="Sugano S."/>
            <person name="Fujiyama A."/>
            <person name="Delaux P.-M."/>
            <person name="Quint M."/>
            <person name="TheiBen G."/>
            <person name="Hagemann M."/>
            <person name="Harholt J."/>
            <person name="Dunand C."/>
            <person name="Zachgo S."/>
            <person name="Langdale J."/>
            <person name="Maumus F."/>
            <person name="Straeten D.V.D."/>
            <person name="Gould S.B."/>
            <person name="Rensing S.A."/>
        </authorList>
    </citation>
    <scope>NUCLEOTIDE SEQUENCE [LARGE SCALE GENOMIC DNA]</scope>
    <source>
        <strain evidence="3 4">S276</strain>
    </source>
</reference>
<feature type="region of interest" description="Disordered" evidence="1">
    <location>
        <begin position="336"/>
        <end position="435"/>
    </location>
</feature>
<dbReference type="PANTHER" id="PTHR33492">
    <property type="entry name" value="OSJNBA0043A12.37 PROTEIN-RELATED"/>
    <property type="match status" value="1"/>
</dbReference>